<comment type="caution">
    <text evidence="1">The sequence shown here is derived from an EMBL/GenBank/DDBJ whole genome shotgun (WGS) entry which is preliminary data.</text>
</comment>
<keyword evidence="2" id="KW-1185">Reference proteome</keyword>
<proteinExistence type="predicted"/>
<reference evidence="1 2" key="1">
    <citation type="journal article" date="2015" name="Nat. Commun.">
        <title>Lucilia cuprina genome unlocks parasitic fly biology to underpin future interventions.</title>
        <authorList>
            <person name="Anstead C.A."/>
            <person name="Korhonen P.K."/>
            <person name="Young N.D."/>
            <person name="Hall R.S."/>
            <person name="Jex A.R."/>
            <person name="Murali S.C."/>
            <person name="Hughes D.S."/>
            <person name="Lee S.F."/>
            <person name="Perry T."/>
            <person name="Stroehlein A.J."/>
            <person name="Ansell B.R."/>
            <person name="Breugelmans B."/>
            <person name="Hofmann A."/>
            <person name="Qu J."/>
            <person name="Dugan S."/>
            <person name="Lee S.L."/>
            <person name="Chao H."/>
            <person name="Dinh H."/>
            <person name="Han Y."/>
            <person name="Doddapaneni H.V."/>
            <person name="Worley K.C."/>
            <person name="Muzny D.M."/>
            <person name="Ioannidis P."/>
            <person name="Waterhouse R.M."/>
            <person name="Zdobnov E.M."/>
            <person name="James P.J."/>
            <person name="Bagnall N.H."/>
            <person name="Kotze A.C."/>
            <person name="Gibbs R.A."/>
            <person name="Richards S."/>
            <person name="Batterham P."/>
            <person name="Gasser R.B."/>
        </authorList>
    </citation>
    <scope>NUCLEOTIDE SEQUENCE [LARGE SCALE GENOMIC DNA]</scope>
    <source>
        <strain evidence="1 2">LS</strain>
        <tissue evidence="1">Full body</tissue>
    </source>
</reference>
<evidence type="ECO:0000313" key="2">
    <source>
        <dbReference type="Proteomes" id="UP000037069"/>
    </source>
</evidence>
<dbReference type="OMA" id="HITDDEC"/>
<protein>
    <submittedName>
        <fullName evidence="1">Uncharacterized protein</fullName>
    </submittedName>
</protein>
<dbReference type="AlphaFoldDB" id="A0A0L0BSB3"/>
<gene>
    <name evidence="1" type="ORF">FF38_09036</name>
</gene>
<dbReference type="EMBL" id="JRES01001436">
    <property type="protein sequence ID" value="KNC22932.1"/>
    <property type="molecule type" value="Genomic_DNA"/>
</dbReference>
<dbReference type="OrthoDB" id="3225452at2759"/>
<dbReference type="Proteomes" id="UP000037069">
    <property type="component" value="Unassembled WGS sequence"/>
</dbReference>
<name>A0A0L0BSB3_LUCCU</name>
<accession>A0A0L0BSB3</accession>
<sequence>MFALQSTPALGAVVAPWSGSMIDRLPSLEDMPHKDNFIAMRNLPCLGVTSGGGGVGSIDGSTSDIAADKPTAVMDPTTLEAPSTPHASSYFATTYYHITDDECMLYDMIDFNT</sequence>
<organism evidence="1 2">
    <name type="scientific">Lucilia cuprina</name>
    <name type="common">Green bottle fly</name>
    <name type="synonym">Australian sheep blowfly</name>
    <dbReference type="NCBI Taxonomy" id="7375"/>
    <lineage>
        <taxon>Eukaryota</taxon>
        <taxon>Metazoa</taxon>
        <taxon>Ecdysozoa</taxon>
        <taxon>Arthropoda</taxon>
        <taxon>Hexapoda</taxon>
        <taxon>Insecta</taxon>
        <taxon>Pterygota</taxon>
        <taxon>Neoptera</taxon>
        <taxon>Endopterygota</taxon>
        <taxon>Diptera</taxon>
        <taxon>Brachycera</taxon>
        <taxon>Muscomorpha</taxon>
        <taxon>Oestroidea</taxon>
        <taxon>Calliphoridae</taxon>
        <taxon>Luciliinae</taxon>
        <taxon>Lucilia</taxon>
    </lineage>
</organism>
<evidence type="ECO:0000313" key="1">
    <source>
        <dbReference type="EMBL" id="KNC22932.1"/>
    </source>
</evidence>